<dbReference type="InterPro" id="IPR050595">
    <property type="entry name" value="Bact_response_regulator"/>
</dbReference>
<dbReference type="PROSITE" id="PS50110">
    <property type="entry name" value="RESPONSE_REGULATORY"/>
    <property type="match status" value="2"/>
</dbReference>
<feature type="domain" description="Response regulatory" evidence="3">
    <location>
        <begin position="36"/>
        <end position="151"/>
    </location>
</feature>
<dbReference type="AlphaFoldDB" id="A0A158GUA2"/>
<evidence type="ECO:0000313" key="4">
    <source>
        <dbReference type="EMBL" id="SAL35381.1"/>
    </source>
</evidence>
<dbReference type="InterPro" id="IPR011006">
    <property type="entry name" value="CheY-like_superfamily"/>
</dbReference>
<dbReference type="Proteomes" id="UP000054925">
    <property type="component" value="Unassembled WGS sequence"/>
</dbReference>
<dbReference type="Gene3D" id="3.40.50.2300">
    <property type="match status" value="2"/>
</dbReference>
<dbReference type="Pfam" id="PF00072">
    <property type="entry name" value="Response_reg"/>
    <property type="match status" value="2"/>
</dbReference>
<feature type="modified residue" description="4-aspartylphosphate" evidence="2">
    <location>
        <position position="84"/>
    </location>
</feature>
<dbReference type="GO" id="GO:0000160">
    <property type="term" value="P:phosphorelay signal transduction system"/>
    <property type="evidence" value="ECO:0007669"/>
    <property type="project" value="InterPro"/>
</dbReference>
<feature type="domain" description="Response regulatory" evidence="3">
    <location>
        <begin position="170"/>
        <end position="280"/>
    </location>
</feature>
<accession>A0A158GUA2</accession>
<dbReference type="PANTHER" id="PTHR44591">
    <property type="entry name" value="STRESS RESPONSE REGULATOR PROTEIN 1"/>
    <property type="match status" value="1"/>
</dbReference>
<proteinExistence type="predicted"/>
<organism evidence="4 5">
    <name type="scientific">Caballeronia terrestris</name>
    <dbReference type="NCBI Taxonomy" id="1226301"/>
    <lineage>
        <taxon>Bacteria</taxon>
        <taxon>Pseudomonadati</taxon>
        <taxon>Pseudomonadota</taxon>
        <taxon>Betaproteobacteria</taxon>
        <taxon>Burkholderiales</taxon>
        <taxon>Burkholderiaceae</taxon>
        <taxon>Caballeronia</taxon>
    </lineage>
</organism>
<dbReference type="InterPro" id="IPR001789">
    <property type="entry name" value="Sig_transdc_resp-reg_receiver"/>
</dbReference>
<evidence type="ECO:0000259" key="3">
    <source>
        <dbReference type="PROSITE" id="PS50110"/>
    </source>
</evidence>
<evidence type="ECO:0000313" key="5">
    <source>
        <dbReference type="Proteomes" id="UP000054925"/>
    </source>
</evidence>
<dbReference type="EMBL" id="FCOL02000005">
    <property type="protein sequence ID" value="SAL35381.1"/>
    <property type="molecule type" value="Genomic_DNA"/>
</dbReference>
<dbReference type="PANTHER" id="PTHR44591:SF3">
    <property type="entry name" value="RESPONSE REGULATORY DOMAIN-CONTAINING PROTEIN"/>
    <property type="match status" value="1"/>
</dbReference>
<feature type="modified residue" description="4-aspartylphosphate" evidence="2">
    <location>
        <position position="218"/>
    </location>
</feature>
<protein>
    <submittedName>
        <fullName evidence="4">AraC family transcriptional regulator</fullName>
    </submittedName>
</protein>
<evidence type="ECO:0000256" key="1">
    <source>
        <dbReference type="ARBA" id="ARBA00022553"/>
    </source>
</evidence>
<reference evidence="4" key="1">
    <citation type="submission" date="2016-01" db="EMBL/GenBank/DDBJ databases">
        <authorList>
            <person name="Peeters C."/>
        </authorList>
    </citation>
    <scope>NUCLEOTIDE SEQUENCE [LARGE SCALE GENOMIC DNA]</scope>
    <source>
        <strain evidence="4">LMG 22937</strain>
    </source>
</reference>
<keyword evidence="1 2" id="KW-0597">Phosphoprotein</keyword>
<dbReference type="SMART" id="SM00448">
    <property type="entry name" value="REC"/>
    <property type="match status" value="2"/>
</dbReference>
<evidence type="ECO:0000256" key="2">
    <source>
        <dbReference type="PROSITE-ProRule" id="PRU00169"/>
    </source>
</evidence>
<name>A0A158GUA2_9BURK</name>
<keyword evidence="5" id="KW-1185">Reference proteome</keyword>
<gene>
    <name evidence="4" type="ORF">AWB67_01378</name>
</gene>
<dbReference type="SUPFAM" id="SSF52172">
    <property type="entry name" value="CheY-like"/>
    <property type="match status" value="2"/>
</dbReference>
<sequence>MKGCLAFVHRARPSNKLDGKPMNEPVASRLLAQKARILIVDDDVTTIRLIGQLLVDFPDQRFATTGEGALALARECKPDVILLDANLPSMTGFDVCEVLKNDPELKDVPVIFVTSHDAPALELDALRMGAADYLTKPFVASQLQARVHAQLRKRQRSQGAKATDAASPAHVLALVAGDAAERELLQTLADIGELQFARESEAALNLAFNHRFDLILLDVDTHGTDVLKALSRAQRDVPVIVLGQAFDAEIERRAFDLGASDVIFRPFDAVVFRERVKNALAIQRKTEEEAATLFVSAAQTDRS</sequence>
<comment type="caution">
    <text evidence="4">The sequence shown here is derived from an EMBL/GenBank/DDBJ whole genome shotgun (WGS) entry which is preliminary data.</text>
</comment>